<dbReference type="Pfam" id="PF12276">
    <property type="entry name" value="DUF3617"/>
    <property type="match status" value="1"/>
</dbReference>
<dbReference type="InterPro" id="IPR022061">
    <property type="entry name" value="DUF3617"/>
</dbReference>
<dbReference type="Proteomes" id="UP001595530">
    <property type="component" value="Unassembled WGS sequence"/>
</dbReference>
<name>A0ABV7EZY5_9BURK</name>
<protein>
    <submittedName>
        <fullName evidence="1">DUF3617 domain-containing protein</fullName>
    </submittedName>
</protein>
<gene>
    <name evidence="1" type="ORF">ACFOFO_02840</name>
</gene>
<dbReference type="EMBL" id="JBHRTP010000007">
    <property type="protein sequence ID" value="MFC3106905.1"/>
    <property type="molecule type" value="Genomic_DNA"/>
</dbReference>
<sequence>MNIQWLTVALFGLSGAVSGVVTAEPLGVKPGLWEMIHVSEISGMPAIPPEAMARMTPEQRARIEQALAAHAGAPTTQTRQSCVTKDKLERPFAPDARSGKDCKHTVVSSSSRKQEIHMECNGRVKSSGDLRIEAITPENIKGDFHMVSGDPAHPMNVRMNIVGKWLGADCGKLAEH</sequence>
<comment type="caution">
    <text evidence="1">The sequence shown here is derived from an EMBL/GenBank/DDBJ whole genome shotgun (WGS) entry which is preliminary data.</text>
</comment>
<proteinExistence type="predicted"/>
<evidence type="ECO:0000313" key="2">
    <source>
        <dbReference type="Proteomes" id="UP001595530"/>
    </source>
</evidence>
<dbReference type="RefSeq" id="WP_390322586.1">
    <property type="nucleotide sequence ID" value="NZ_JBHRTP010000007.1"/>
</dbReference>
<keyword evidence="2" id="KW-1185">Reference proteome</keyword>
<evidence type="ECO:0000313" key="1">
    <source>
        <dbReference type="EMBL" id="MFC3106905.1"/>
    </source>
</evidence>
<accession>A0ABV7EZY5</accession>
<reference evidence="2" key="1">
    <citation type="journal article" date="2019" name="Int. J. Syst. Evol. Microbiol.">
        <title>The Global Catalogue of Microorganisms (GCM) 10K type strain sequencing project: providing services to taxonomists for standard genome sequencing and annotation.</title>
        <authorList>
            <consortium name="The Broad Institute Genomics Platform"/>
            <consortium name="The Broad Institute Genome Sequencing Center for Infectious Disease"/>
            <person name="Wu L."/>
            <person name="Ma J."/>
        </authorList>
    </citation>
    <scope>NUCLEOTIDE SEQUENCE [LARGE SCALE GENOMIC DNA]</scope>
    <source>
        <strain evidence="2">KCTC 42986</strain>
    </source>
</reference>
<organism evidence="1 2">
    <name type="scientific">Undibacterium arcticum</name>
    <dbReference type="NCBI Taxonomy" id="1762892"/>
    <lineage>
        <taxon>Bacteria</taxon>
        <taxon>Pseudomonadati</taxon>
        <taxon>Pseudomonadota</taxon>
        <taxon>Betaproteobacteria</taxon>
        <taxon>Burkholderiales</taxon>
        <taxon>Oxalobacteraceae</taxon>
        <taxon>Undibacterium</taxon>
    </lineage>
</organism>